<dbReference type="KEGG" id="salf:SMD44_08239"/>
<dbReference type="Proteomes" id="UP000195880">
    <property type="component" value="Chromosome"/>
</dbReference>
<name>A0A1Z1WR10_9ACTN</name>
<sequence>MSFAQTFAHASGCLKTQSWALRSRFR</sequence>
<organism evidence="1 2">
    <name type="scientific">Streptomyces alboflavus</name>
    <dbReference type="NCBI Taxonomy" id="67267"/>
    <lineage>
        <taxon>Bacteria</taxon>
        <taxon>Bacillati</taxon>
        <taxon>Actinomycetota</taxon>
        <taxon>Actinomycetes</taxon>
        <taxon>Kitasatosporales</taxon>
        <taxon>Streptomycetaceae</taxon>
        <taxon>Streptomyces</taxon>
    </lineage>
</organism>
<reference evidence="1 2" key="1">
    <citation type="submission" date="2017-05" db="EMBL/GenBank/DDBJ databases">
        <title>Streptomyces alboflavus Genome sequencing and assembly.</title>
        <authorList>
            <person name="Wang Y."/>
            <person name="Du B."/>
            <person name="Ding Y."/>
            <person name="Liu H."/>
            <person name="Hou Q."/>
            <person name="Liu K."/>
            <person name="Wang C."/>
            <person name="Yao L."/>
        </authorList>
    </citation>
    <scope>NUCLEOTIDE SEQUENCE [LARGE SCALE GENOMIC DNA]</scope>
    <source>
        <strain evidence="1 2">MDJK44</strain>
    </source>
</reference>
<dbReference type="AlphaFoldDB" id="A0A1Z1WR10"/>
<evidence type="ECO:0000313" key="1">
    <source>
        <dbReference type="EMBL" id="ARX88752.1"/>
    </source>
</evidence>
<keyword evidence="2" id="KW-1185">Reference proteome</keyword>
<gene>
    <name evidence="1" type="ORF">SMD44_08239</name>
</gene>
<accession>A0A1Z1WR10</accession>
<dbReference type="EMBL" id="CP021748">
    <property type="protein sequence ID" value="ARX88752.1"/>
    <property type="molecule type" value="Genomic_DNA"/>
</dbReference>
<protein>
    <submittedName>
        <fullName evidence="1">Uncharacterized protein</fullName>
    </submittedName>
</protein>
<evidence type="ECO:0000313" key="2">
    <source>
        <dbReference type="Proteomes" id="UP000195880"/>
    </source>
</evidence>
<proteinExistence type="predicted"/>